<evidence type="ECO:0000313" key="4">
    <source>
        <dbReference type="Proteomes" id="UP001302949"/>
    </source>
</evidence>
<accession>A0ABU5QCC9</accession>
<gene>
    <name evidence="3" type="ORF">VB248_12710</name>
</gene>
<keyword evidence="1" id="KW-0472">Membrane</keyword>
<dbReference type="EMBL" id="JAYFUM010000014">
    <property type="protein sequence ID" value="MEA5140004.1"/>
    <property type="molecule type" value="Genomic_DNA"/>
</dbReference>
<dbReference type="RefSeq" id="WP_323297162.1">
    <property type="nucleotide sequence ID" value="NZ_JAYFUM010000014.1"/>
</dbReference>
<name>A0ABU5QCC9_9BACT</name>
<dbReference type="Gene3D" id="3.10.620.30">
    <property type="match status" value="1"/>
</dbReference>
<feature type="transmembrane region" description="Helical" evidence="1">
    <location>
        <begin position="9"/>
        <end position="27"/>
    </location>
</feature>
<sequence length="665" mass="76332">MKNQYLTKLLFTSLMSVMITFFSFGQLPRPITFGKVDLADLQMKTYAKDTSAVAVVLCDYGEYFYNFIDGGSIPKVVYRRHIRIKILKQAGFNFANRRIAYYMVSDPDKSETVDNFHASTWNLENGNQVSYSLDGSDLFDDKGTDNIYYKTFTFPQVRVGSVLEYTYEIESGVWFDMRTWYFQDDIPKAWCELRAEIPGYFEFNMTLRSQIPLKIREMKQGEQNFIRGNIRDPFLAYRFVMADVPALKEEAYLTTIENFRAKLDFELSATQFPGQQKQDYTQTWESLNATLLDSDYFGKQLKKYSQAEKIAATLKATSKDSLSLLKAAYKYIQNSMQWDGERSWSTSKQNLNKVAEKRLGNSAEINLMLVRLLRECGFDANPFLLSTREHGAPSNFVLLKKFNSLIVHVNLNGKDVFLDATNKLTSVGQLPFECLNEKGRLIVKGEGRWIDIPAKEVSKKVLEATLEVLPEQVLKGDIHITHSGYESINFRAKVVAKGKESFISEYKKARANEQVSKIEVLKLDTLEASPELKVQTQISDAYSIAGDRIYLSAMLGMGEKANPFQSSTRTYPVDFGVPQEENYTITFKLPANYVVEEAPKNELVNLPNDGGRFEFKVFTFNGEVRIESKRVLKKNIYTNYEYLALREFYNKIVAKHAEQIVLKKK</sequence>
<keyword evidence="1" id="KW-1133">Transmembrane helix</keyword>
<dbReference type="Proteomes" id="UP001302949">
    <property type="component" value="Unassembled WGS sequence"/>
</dbReference>
<reference evidence="3 4" key="1">
    <citation type="submission" date="2023-12" db="EMBL/GenBank/DDBJ databases">
        <title>Novel species of the genus Arcicella isolated from rivers.</title>
        <authorList>
            <person name="Lu H."/>
        </authorList>
    </citation>
    <scope>NUCLEOTIDE SEQUENCE [LARGE SCALE GENOMIC DNA]</scope>
    <source>
        <strain evidence="3 4">KCTC 23307</strain>
    </source>
</reference>
<keyword evidence="4" id="KW-1185">Reference proteome</keyword>
<proteinExistence type="predicted"/>
<comment type="caution">
    <text evidence="3">The sequence shown here is derived from an EMBL/GenBank/DDBJ whole genome shotgun (WGS) entry which is preliminary data.</text>
</comment>
<evidence type="ECO:0000313" key="3">
    <source>
        <dbReference type="EMBL" id="MEA5140004.1"/>
    </source>
</evidence>
<organism evidence="3 4">
    <name type="scientific">Arcicella rigui</name>
    <dbReference type="NCBI Taxonomy" id="797020"/>
    <lineage>
        <taxon>Bacteria</taxon>
        <taxon>Pseudomonadati</taxon>
        <taxon>Bacteroidota</taxon>
        <taxon>Cytophagia</taxon>
        <taxon>Cytophagales</taxon>
        <taxon>Flectobacillaceae</taxon>
        <taxon>Arcicella</taxon>
    </lineage>
</organism>
<dbReference type="Gene3D" id="2.60.120.1130">
    <property type="match status" value="1"/>
</dbReference>
<dbReference type="InterPro" id="IPR024618">
    <property type="entry name" value="DUF3857"/>
</dbReference>
<evidence type="ECO:0000256" key="1">
    <source>
        <dbReference type="SAM" id="Phobius"/>
    </source>
</evidence>
<keyword evidence="1" id="KW-0812">Transmembrane</keyword>
<dbReference type="Gene3D" id="2.60.40.3140">
    <property type="match status" value="1"/>
</dbReference>
<protein>
    <submittedName>
        <fullName evidence="3">DUF3857 domain-containing protein</fullName>
    </submittedName>
</protein>
<evidence type="ECO:0000259" key="2">
    <source>
        <dbReference type="Pfam" id="PF12969"/>
    </source>
</evidence>
<feature type="domain" description="DUF3857" evidence="2">
    <location>
        <begin position="76"/>
        <end position="204"/>
    </location>
</feature>
<dbReference type="Pfam" id="PF12969">
    <property type="entry name" value="DUF3857"/>
    <property type="match status" value="1"/>
</dbReference>